<dbReference type="InterPro" id="IPR023587">
    <property type="entry name" value="Metalthion_dom_sf_vert"/>
</dbReference>
<comment type="similarity">
    <text evidence="1 4">Belongs to the metallothionein superfamily. Type 1 family.</text>
</comment>
<comment type="function">
    <text evidence="4">Metallothioneins have a high content of cysteine residues that bind various heavy metals.</text>
</comment>
<evidence type="ECO:0000256" key="1">
    <source>
        <dbReference type="ARBA" id="ARBA00007283"/>
    </source>
</evidence>
<evidence type="ECO:0000313" key="6">
    <source>
        <dbReference type="Proteomes" id="UP001142489"/>
    </source>
</evidence>
<dbReference type="InterPro" id="IPR000006">
    <property type="entry name" value="Metalthion_vert"/>
</dbReference>
<evidence type="ECO:0000256" key="4">
    <source>
        <dbReference type="RuleBase" id="RU000621"/>
    </source>
</evidence>
<keyword evidence="2 4" id="KW-0479">Metal-binding</keyword>
<evidence type="ECO:0000256" key="2">
    <source>
        <dbReference type="ARBA" id="ARBA00022723"/>
    </source>
</evidence>
<dbReference type="InterPro" id="IPR018064">
    <property type="entry name" value="Metalthion_vert_metal_BS"/>
</dbReference>
<keyword evidence="6" id="KW-1185">Reference proteome</keyword>
<sequence>MDSQGCPCASGGACTCGNNCQCKNCKCKTCKKTCGSGTKQTDKKQSWKVNK</sequence>
<dbReference type="PROSITE" id="PS00203">
    <property type="entry name" value="METALLOTHIONEIN_VRT"/>
    <property type="match status" value="1"/>
</dbReference>
<gene>
    <name evidence="5" type="ORF">JRQ81_006495</name>
</gene>
<dbReference type="EMBL" id="JAPFRF010000013">
    <property type="protein sequence ID" value="KAJ7312151.1"/>
    <property type="molecule type" value="Genomic_DNA"/>
</dbReference>
<dbReference type="AlphaFoldDB" id="A0A9Q0XEW6"/>
<dbReference type="InterPro" id="IPR017854">
    <property type="entry name" value="Metalthion_dom_sf"/>
</dbReference>
<organism evidence="5 6">
    <name type="scientific">Phrynocephalus forsythii</name>
    <dbReference type="NCBI Taxonomy" id="171643"/>
    <lineage>
        <taxon>Eukaryota</taxon>
        <taxon>Metazoa</taxon>
        <taxon>Chordata</taxon>
        <taxon>Craniata</taxon>
        <taxon>Vertebrata</taxon>
        <taxon>Euteleostomi</taxon>
        <taxon>Lepidosauria</taxon>
        <taxon>Squamata</taxon>
        <taxon>Bifurcata</taxon>
        <taxon>Unidentata</taxon>
        <taxon>Episquamata</taxon>
        <taxon>Toxicofera</taxon>
        <taxon>Iguania</taxon>
        <taxon>Acrodonta</taxon>
        <taxon>Agamidae</taxon>
        <taxon>Agaminae</taxon>
        <taxon>Phrynocephalus</taxon>
    </lineage>
</organism>
<proteinExistence type="inferred from homology"/>
<evidence type="ECO:0000256" key="3">
    <source>
        <dbReference type="ARBA" id="ARBA00022851"/>
    </source>
</evidence>
<protein>
    <recommendedName>
        <fullName evidence="4">Metallothionein</fullName>
    </recommendedName>
</protein>
<name>A0A9Q0XEW6_9SAUR</name>
<dbReference type="GO" id="GO:0046872">
    <property type="term" value="F:metal ion binding"/>
    <property type="evidence" value="ECO:0007669"/>
    <property type="project" value="UniProtKB-KW"/>
</dbReference>
<dbReference type="SUPFAM" id="SSF57868">
    <property type="entry name" value="Metallothionein"/>
    <property type="match status" value="1"/>
</dbReference>
<dbReference type="Gene3D" id="4.10.10.10">
    <property type="entry name" value="Metallothionein Isoform II"/>
    <property type="match status" value="1"/>
</dbReference>
<dbReference type="Pfam" id="PF00131">
    <property type="entry name" value="Metallothio"/>
    <property type="match status" value="1"/>
</dbReference>
<keyword evidence="3 4" id="KW-0480">Metal-thiolate cluster</keyword>
<dbReference type="Proteomes" id="UP001142489">
    <property type="component" value="Unassembled WGS sequence"/>
</dbReference>
<comment type="caution">
    <text evidence="5">The sequence shown here is derived from an EMBL/GenBank/DDBJ whole genome shotgun (WGS) entry which is preliminary data.</text>
</comment>
<evidence type="ECO:0000313" key="5">
    <source>
        <dbReference type="EMBL" id="KAJ7312151.1"/>
    </source>
</evidence>
<reference evidence="5" key="1">
    <citation type="journal article" date="2023" name="DNA Res.">
        <title>Chromosome-level genome assembly of Phrynocephalus forsythii using third-generation DNA sequencing and Hi-C analysis.</title>
        <authorList>
            <person name="Qi Y."/>
            <person name="Zhao W."/>
            <person name="Zhao Y."/>
            <person name="Niu C."/>
            <person name="Cao S."/>
            <person name="Zhang Y."/>
        </authorList>
    </citation>
    <scope>NUCLEOTIDE SEQUENCE</scope>
    <source>
        <tissue evidence="5">Muscle</tissue>
    </source>
</reference>
<accession>A0A9Q0XEW6</accession>